<sequence>MNRFIILLFSYAENSDETFYHNCFLYIVIVIE</sequence>
<reference evidence="1" key="1">
    <citation type="submission" date="2018-05" db="EMBL/GenBank/DDBJ databases">
        <authorList>
            <person name="Lanie J.A."/>
            <person name="Ng W.-L."/>
            <person name="Kazmierczak K.M."/>
            <person name="Andrzejewski T.M."/>
            <person name="Davidsen T.M."/>
            <person name="Wayne K.J."/>
            <person name="Tettelin H."/>
            <person name="Glass J.I."/>
            <person name="Rusch D."/>
            <person name="Podicherti R."/>
            <person name="Tsui H.-C.T."/>
            <person name="Winkler M.E."/>
        </authorList>
    </citation>
    <scope>NUCLEOTIDE SEQUENCE</scope>
</reference>
<proteinExistence type="predicted"/>
<gene>
    <name evidence="1" type="ORF">METZ01_LOCUS279860</name>
</gene>
<accession>A0A382KRS5</accession>
<evidence type="ECO:0000313" key="1">
    <source>
        <dbReference type="EMBL" id="SVC27006.1"/>
    </source>
</evidence>
<organism evidence="1">
    <name type="scientific">marine metagenome</name>
    <dbReference type="NCBI Taxonomy" id="408172"/>
    <lineage>
        <taxon>unclassified sequences</taxon>
        <taxon>metagenomes</taxon>
        <taxon>ecological metagenomes</taxon>
    </lineage>
</organism>
<protein>
    <submittedName>
        <fullName evidence="1">Uncharacterized protein</fullName>
    </submittedName>
</protein>
<name>A0A382KRS5_9ZZZZ</name>
<dbReference type="AlphaFoldDB" id="A0A382KRS5"/>
<dbReference type="EMBL" id="UINC01082331">
    <property type="protein sequence ID" value="SVC27006.1"/>
    <property type="molecule type" value="Genomic_DNA"/>
</dbReference>